<protein>
    <submittedName>
        <fullName evidence="4">Phosphoglycerate mutase-like protein</fullName>
    </submittedName>
</protein>
<proteinExistence type="inferred from homology"/>
<reference evidence="4 5" key="2">
    <citation type="submission" date="2016-08" db="EMBL/GenBank/DDBJ databases">
        <title>Pervasive Adenine N6-methylation of Active Genes in Fungi.</title>
        <authorList>
            <consortium name="DOE Joint Genome Institute"/>
            <person name="Mondo S.J."/>
            <person name="Dannebaum R.O."/>
            <person name="Kuo R.C."/>
            <person name="Labutti K."/>
            <person name="Haridas S."/>
            <person name="Kuo A."/>
            <person name="Salamov A."/>
            <person name="Ahrendt S.R."/>
            <person name="Lipzen A."/>
            <person name="Sullivan W."/>
            <person name="Andreopoulos W.B."/>
            <person name="Clum A."/>
            <person name="Lindquist E."/>
            <person name="Daum C."/>
            <person name="Ramamoorthy G.K."/>
            <person name="Gryganskyi A."/>
            <person name="Culley D."/>
            <person name="Magnuson J.K."/>
            <person name="James T.Y."/>
            <person name="O'Malley M.A."/>
            <person name="Stajich J.E."/>
            <person name="Spatafora J.W."/>
            <person name="Visel A."/>
            <person name="Grigoriev I.V."/>
        </authorList>
    </citation>
    <scope>NUCLEOTIDE SEQUENCE [LARGE SCALE GENOMIC DNA]</scope>
    <source>
        <strain evidence="5">finn</strain>
    </source>
</reference>
<comment type="similarity">
    <text evidence="1">Belongs to the histidine acid phosphatase family.</text>
</comment>
<dbReference type="InterPro" id="IPR000560">
    <property type="entry name" value="His_Pase_clade-2"/>
</dbReference>
<evidence type="ECO:0000256" key="2">
    <source>
        <dbReference type="ARBA" id="ARBA00022801"/>
    </source>
</evidence>
<keyword evidence="3" id="KW-0812">Transmembrane</keyword>
<evidence type="ECO:0000313" key="4">
    <source>
        <dbReference type="EMBL" id="ORX56087.1"/>
    </source>
</evidence>
<dbReference type="InterPro" id="IPR029033">
    <property type="entry name" value="His_PPase_superfam"/>
</dbReference>
<dbReference type="CDD" id="cd07061">
    <property type="entry name" value="HP_HAP_like"/>
    <property type="match status" value="1"/>
</dbReference>
<reference evidence="4 5" key="1">
    <citation type="submission" date="2016-08" db="EMBL/GenBank/DDBJ databases">
        <title>Genomes of anaerobic fungi encode conserved fungal cellulosomes for biomass hydrolysis.</title>
        <authorList>
            <consortium name="DOE Joint Genome Institute"/>
            <person name="Haitjema C.H."/>
            <person name="Gilmore S.P."/>
            <person name="Henske J.K."/>
            <person name="Solomon K.V."/>
            <person name="De Groot R."/>
            <person name="Kuo A."/>
            <person name="Mondo S.J."/>
            <person name="Salamov A.A."/>
            <person name="Labutti K."/>
            <person name="Zhao Z."/>
            <person name="Chiniquy J."/>
            <person name="Barry K."/>
            <person name="Brewer H.M."/>
            <person name="Purvine S.O."/>
            <person name="Wright A.T."/>
            <person name="Boxma B."/>
            <person name="Van Alen T."/>
            <person name="Hackstein J.H."/>
            <person name="Baker S.E."/>
            <person name="Grigoriev I.V."/>
            <person name="O'Malley M.A."/>
        </authorList>
    </citation>
    <scope>NUCLEOTIDE SEQUENCE [LARGE SCALE GENOMIC DNA]</scope>
    <source>
        <strain evidence="5">finn</strain>
    </source>
</reference>
<dbReference type="OrthoDB" id="10257284at2759"/>
<dbReference type="EMBL" id="MCFH01000008">
    <property type="protein sequence ID" value="ORX56087.1"/>
    <property type="molecule type" value="Genomic_DNA"/>
</dbReference>
<dbReference type="Gene3D" id="3.40.50.1240">
    <property type="entry name" value="Phosphoglycerate mutase-like"/>
    <property type="match status" value="1"/>
</dbReference>
<gene>
    <name evidence="4" type="ORF">BCR36DRAFT_320972</name>
</gene>
<evidence type="ECO:0000256" key="1">
    <source>
        <dbReference type="ARBA" id="ARBA00005375"/>
    </source>
</evidence>
<keyword evidence="3" id="KW-0472">Membrane</keyword>
<dbReference type="PANTHER" id="PTHR11567">
    <property type="entry name" value="ACID PHOSPHATASE-RELATED"/>
    <property type="match status" value="1"/>
</dbReference>
<feature type="transmembrane region" description="Helical" evidence="3">
    <location>
        <begin position="7"/>
        <end position="24"/>
    </location>
</feature>
<sequence>MRIKQRIIFIVAILVFLTTSFYFLNSNIKINSDSNGFKNIKQFKLNIEDYSSFTNNYCQANFPEEEEYVKPKNAKLIMVHIITRHGDRAPTHSLPNENISWNICNYVEENKVSSIPNFVVNKKIDIDSIHNPYAKQVYWDGNCGIGQLTDKGIKQHKTLGSKLRKIYLNDDYDQNLNKVTVEEWFWGVTSMSREEYEKELNSINIGGRIWAKSTESSRTMISAQSLLSEFIPNAKNITLNIAPRYLEMLTPNAHPCRRLKNYTNKMKESYQYKQKVKETKHEFEVIKKLLETENSELTFERYFDSIQGRRCWNKPMPCSKDGSKCINLSLAETIIDMGNWERAYQYNIRGWDGAVELAKMRVGPILIEFLTNMLNKIRNLDDRRFLLYSAHDSTISAILGVLIDKPLHWPGYASSFIIELWKSEENDDNKYFFRVIYNGKPIKMAWCNDNLHKKNLNNSTIYEKESFNNHKANEVEYEDISCNTLENLKSYLQDTLNLTVDIEMDYNKESTFIPSLIYDVDQECNKDN</sequence>
<dbReference type="PANTHER" id="PTHR11567:SF110">
    <property type="entry name" value="2-PHOSPHOXYLOSE PHOSPHATASE 1"/>
    <property type="match status" value="1"/>
</dbReference>
<dbReference type="InterPro" id="IPR033379">
    <property type="entry name" value="Acid_Pase_AS"/>
</dbReference>
<dbReference type="AlphaFoldDB" id="A0A1Y1VH78"/>
<dbReference type="Proteomes" id="UP000193719">
    <property type="component" value="Unassembled WGS sequence"/>
</dbReference>
<keyword evidence="5" id="KW-1185">Reference proteome</keyword>
<dbReference type="GO" id="GO:0016791">
    <property type="term" value="F:phosphatase activity"/>
    <property type="evidence" value="ECO:0007669"/>
    <property type="project" value="TreeGrafter"/>
</dbReference>
<dbReference type="Pfam" id="PF00328">
    <property type="entry name" value="His_Phos_2"/>
    <property type="match status" value="1"/>
</dbReference>
<evidence type="ECO:0000313" key="5">
    <source>
        <dbReference type="Proteomes" id="UP000193719"/>
    </source>
</evidence>
<dbReference type="PROSITE" id="PS00616">
    <property type="entry name" value="HIS_ACID_PHOSPHAT_1"/>
    <property type="match status" value="1"/>
</dbReference>
<dbReference type="InterPro" id="IPR050645">
    <property type="entry name" value="Histidine_acid_phosphatase"/>
</dbReference>
<accession>A0A1Y1VH78</accession>
<comment type="caution">
    <text evidence="4">The sequence shown here is derived from an EMBL/GenBank/DDBJ whole genome shotgun (WGS) entry which is preliminary data.</text>
</comment>
<organism evidence="4 5">
    <name type="scientific">Piromyces finnis</name>
    <dbReference type="NCBI Taxonomy" id="1754191"/>
    <lineage>
        <taxon>Eukaryota</taxon>
        <taxon>Fungi</taxon>
        <taxon>Fungi incertae sedis</taxon>
        <taxon>Chytridiomycota</taxon>
        <taxon>Chytridiomycota incertae sedis</taxon>
        <taxon>Neocallimastigomycetes</taxon>
        <taxon>Neocallimastigales</taxon>
        <taxon>Neocallimastigaceae</taxon>
        <taxon>Piromyces</taxon>
    </lineage>
</organism>
<evidence type="ECO:0000256" key="3">
    <source>
        <dbReference type="SAM" id="Phobius"/>
    </source>
</evidence>
<keyword evidence="2" id="KW-0378">Hydrolase</keyword>
<dbReference type="SUPFAM" id="SSF53254">
    <property type="entry name" value="Phosphoglycerate mutase-like"/>
    <property type="match status" value="1"/>
</dbReference>
<name>A0A1Y1VH78_9FUNG</name>
<keyword evidence="3" id="KW-1133">Transmembrane helix</keyword>